<proteinExistence type="predicted"/>
<reference evidence="1 2" key="1">
    <citation type="submission" date="2018-06" db="EMBL/GenBank/DDBJ databases">
        <title>Comparative genomics reveals the genomic features of Rhizophagus irregularis, R. cerebriforme, R. diaphanum and Gigaspora rosea, and their symbiotic lifestyle signature.</title>
        <authorList>
            <person name="Morin E."/>
            <person name="San Clemente H."/>
            <person name="Chen E.C.H."/>
            <person name="De La Providencia I."/>
            <person name="Hainaut M."/>
            <person name="Kuo A."/>
            <person name="Kohler A."/>
            <person name="Murat C."/>
            <person name="Tang N."/>
            <person name="Roy S."/>
            <person name="Loubradou J."/>
            <person name="Henrissat B."/>
            <person name="Grigoriev I.V."/>
            <person name="Corradi N."/>
            <person name="Roux C."/>
            <person name="Martin F.M."/>
        </authorList>
    </citation>
    <scope>NUCLEOTIDE SEQUENCE [LARGE SCALE GENOMIC DNA]</scope>
    <source>
        <strain evidence="1 2">DAOM 194757</strain>
    </source>
</reference>
<dbReference type="EMBL" id="QKWP01000039">
    <property type="protein sequence ID" value="RIB29404.1"/>
    <property type="molecule type" value="Genomic_DNA"/>
</dbReference>
<name>A0A397W3X0_9GLOM</name>
<dbReference type="AlphaFoldDB" id="A0A397W3X0"/>
<dbReference type="OrthoDB" id="2418820at2759"/>
<gene>
    <name evidence="1" type="ORF">C2G38_2155473</name>
</gene>
<keyword evidence="2" id="KW-1185">Reference proteome</keyword>
<dbReference type="Proteomes" id="UP000266673">
    <property type="component" value="Unassembled WGS sequence"/>
</dbReference>
<comment type="caution">
    <text evidence="1">The sequence shown here is derived from an EMBL/GenBank/DDBJ whole genome shotgun (WGS) entry which is preliminary data.</text>
</comment>
<protein>
    <submittedName>
        <fullName evidence="1">Uncharacterized protein</fullName>
    </submittedName>
</protein>
<accession>A0A397W3X0</accession>
<evidence type="ECO:0000313" key="1">
    <source>
        <dbReference type="EMBL" id="RIB29404.1"/>
    </source>
</evidence>
<sequence length="151" mass="18418">MSLALETHCNINYEYLDMLIEVAGTLQKEFCKSVEQKEIKNDLRKLTSELNIHSSYFRSHNNYKILKFVENYLFKQGYYIFERITPLLRRRDYRGTANEIVKYFNNYCIIYKGNSTNRNRLRKLLLLKSSERHENTRQNLKKLHHKKYKQR</sequence>
<organism evidence="1 2">
    <name type="scientific">Gigaspora rosea</name>
    <dbReference type="NCBI Taxonomy" id="44941"/>
    <lineage>
        <taxon>Eukaryota</taxon>
        <taxon>Fungi</taxon>
        <taxon>Fungi incertae sedis</taxon>
        <taxon>Mucoromycota</taxon>
        <taxon>Glomeromycotina</taxon>
        <taxon>Glomeromycetes</taxon>
        <taxon>Diversisporales</taxon>
        <taxon>Gigasporaceae</taxon>
        <taxon>Gigaspora</taxon>
    </lineage>
</organism>
<evidence type="ECO:0000313" key="2">
    <source>
        <dbReference type="Proteomes" id="UP000266673"/>
    </source>
</evidence>